<dbReference type="InterPro" id="IPR001296">
    <property type="entry name" value="Glyco_trans_1"/>
</dbReference>
<comment type="caution">
    <text evidence="6">The sequence shown here is derived from an EMBL/GenBank/DDBJ whole genome shotgun (WGS) entry which is preliminary data.</text>
</comment>
<evidence type="ECO:0000259" key="5">
    <source>
        <dbReference type="Pfam" id="PF13439"/>
    </source>
</evidence>
<dbReference type="InterPro" id="IPR050194">
    <property type="entry name" value="Glycosyltransferase_grp1"/>
</dbReference>
<keyword evidence="1" id="KW-0328">Glycosyltransferase</keyword>
<dbReference type="SUPFAM" id="SSF53756">
    <property type="entry name" value="UDP-Glycosyltransferase/glycogen phosphorylase"/>
    <property type="match status" value="1"/>
</dbReference>
<feature type="domain" description="Glycosyltransferase subfamily 4-like N-terminal" evidence="5">
    <location>
        <begin position="62"/>
        <end position="219"/>
    </location>
</feature>
<keyword evidence="6" id="KW-0378">Hydrolase</keyword>
<evidence type="ECO:0000259" key="4">
    <source>
        <dbReference type="Pfam" id="PF00534"/>
    </source>
</evidence>
<evidence type="ECO:0000256" key="2">
    <source>
        <dbReference type="ARBA" id="ARBA00022679"/>
    </source>
</evidence>
<feature type="domain" description="Glycosyl transferase family 1" evidence="4">
    <location>
        <begin position="232"/>
        <end position="388"/>
    </location>
</feature>
<sequence>MGFVVLSGTEPGAMRGPEASPLRSLRKTRGAHLTVLPGGAGNLEGRRVAVLNFREPRQSVAGGAEEYAWQVSRHLVEEGAQVCFLTAREPGQPRAEQLDGIELRRMGNRFLVYLLVPLWLFLHRRRFDVVIDSMNGIPFFSPLVVRRSTKVICLVHHVHGRQFYAFLPAWLARIGVFIEGPVARRLYRRCATVTVSDSSRRDLIERLSWRAPIQVIPNGRSVADAPVGPVCGDPVVVYLGRLVGHKRVDRVVGLADRLGHAWPRMHVHVIGRGVESESLAGFVREKALEDRVTMHGFLSEEEKVQVLGGAQLHVTASEFEGWGLTVIEAAALGVPTVAYDVAGLRDSVRDGETGWLVREGETLEDVVDRALKLLSDPVRREEIAHECRQWAGRFTWRRTGAAMTELIAGEPAGSPAAAPGALAAGGR</sequence>
<name>A0A8J3RLP0_9ACTN</name>
<evidence type="ECO:0000313" key="7">
    <source>
        <dbReference type="Proteomes" id="UP000616724"/>
    </source>
</evidence>
<dbReference type="InterPro" id="IPR028098">
    <property type="entry name" value="Glyco_trans_4-like_N"/>
</dbReference>
<reference evidence="6 7" key="1">
    <citation type="submission" date="2021-01" db="EMBL/GenBank/DDBJ databases">
        <title>Whole genome shotgun sequence of Planobispora longispora NBRC 13918.</title>
        <authorList>
            <person name="Komaki H."/>
            <person name="Tamura T."/>
        </authorList>
    </citation>
    <scope>NUCLEOTIDE SEQUENCE [LARGE SCALE GENOMIC DNA]</scope>
    <source>
        <strain evidence="6 7">NBRC 13918</strain>
    </source>
</reference>
<organism evidence="6 7">
    <name type="scientific">Planobispora longispora</name>
    <dbReference type="NCBI Taxonomy" id="28887"/>
    <lineage>
        <taxon>Bacteria</taxon>
        <taxon>Bacillati</taxon>
        <taxon>Actinomycetota</taxon>
        <taxon>Actinomycetes</taxon>
        <taxon>Streptosporangiales</taxon>
        <taxon>Streptosporangiaceae</taxon>
        <taxon>Planobispora</taxon>
    </lineage>
</organism>
<protein>
    <submittedName>
        <fullName evidence="6">Glycosyl hydrolase</fullName>
    </submittedName>
</protein>
<dbReference type="CDD" id="cd03801">
    <property type="entry name" value="GT4_PimA-like"/>
    <property type="match status" value="1"/>
</dbReference>
<proteinExistence type="predicted"/>
<accession>A0A8J3RLP0</accession>
<evidence type="ECO:0000313" key="6">
    <source>
        <dbReference type="EMBL" id="GIH74578.1"/>
    </source>
</evidence>
<dbReference type="GO" id="GO:1901137">
    <property type="term" value="P:carbohydrate derivative biosynthetic process"/>
    <property type="evidence" value="ECO:0007669"/>
    <property type="project" value="UniProtKB-ARBA"/>
</dbReference>
<dbReference type="GO" id="GO:0016757">
    <property type="term" value="F:glycosyltransferase activity"/>
    <property type="evidence" value="ECO:0007669"/>
    <property type="project" value="UniProtKB-KW"/>
</dbReference>
<dbReference type="Gene3D" id="3.40.50.2000">
    <property type="entry name" value="Glycogen Phosphorylase B"/>
    <property type="match status" value="2"/>
</dbReference>
<gene>
    <name evidence="6" type="ORF">Plo01_10070</name>
</gene>
<dbReference type="GO" id="GO:0016787">
    <property type="term" value="F:hydrolase activity"/>
    <property type="evidence" value="ECO:0007669"/>
    <property type="project" value="UniProtKB-KW"/>
</dbReference>
<keyword evidence="2" id="KW-0808">Transferase</keyword>
<dbReference type="PANTHER" id="PTHR45947">
    <property type="entry name" value="SULFOQUINOVOSYL TRANSFERASE SQD2"/>
    <property type="match status" value="1"/>
</dbReference>
<feature type="region of interest" description="Disordered" evidence="3">
    <location>
        <begin position="1"/>
        <end position="24"/>
    </location>
</feature>
<keyword evidence="7" id="KW-1185">Reference proteome</keyword>
<dbReference type="EMBL" id="BOOH01000010">
    <property type="protein sequence ID" value="GIH74578.1"/>
    <property type="molecule type" value="Genomic_DNA"/>
</dbReference>
<dbReference type="Pfam" id="PF13439">
    <property type="entry name" value="Glyco_transf_4"/>
    <property type="match status" value="1"/>
</dbReference>
<dbReference type="PANTHER" id="PTHR45947:SF3">
    <property type="entry name" value="SULFOQUINOVOSYL TRANSFERASE SQD2"/>
    <property type="match status" value="1"/>
</dbReference>
<dbReference type="Proteomes" id="UP000616724">
    <property type="component" value="Unassembled WGS sequence"/>
</dbReference>
<evidence type="ECO:0000256" key="1">
    <source>
        <dbReference type="ARBA" id="ARBA00022676"/>
    </source>
</evidence>
<evidence type="ECO:0000256" key="3">
    <source>
        <dbReference type="SAM" id="MobiDB-lite"/>
    </source>
</evidence>
<dbReference type="Pfam" id="PF00534">
    <property type="entry name" value="Glycos_transf_1"/>
    <property type="match status" value="1"/>
</dbReference>
<dbReference type="AlphaFoldDB" id="A0A8J3RLP0"/>